<feature type="compositionally biased region" description="Polar residues" evidence="1">
    <location>
        <begin position="192"/>
        <end position="212"/>
    </location>
</feature>
<evidence type="ECO:0000256" key="2">
    <source>
        <dbReference type="SAM" id="SignalP"/>
    </source>
</evidence>
<accession>A0A1G4I2N5</accession>
<evidence type="ECO:0000256" key="1">
    <source>
        <dbReference type="SAM" id="MobiDB-lite"/>
    </source>
</evidence>
<comment type="caution">
    <text evidence="3">The sequence shown here is derived from an EMBL/GenBank/DDBJ whole genome shotgun (WGS) entry which is preliminary data.</text>
</comment>
<gene>
    <name evidence="3" type="ORF">TEOVI_000822000</name>
</gene>
<feature type="compositionally biased region" description="Basic and acidic residues" evidence="1">
    <location>
        <begin position="215"/>
        <end position="238"/>
    </location>
</feature>
<feature type="compositionally biased region" description="Basic and acidic residues" evidence="1">
    <location>
        <begin position="181"/>
        <end position="190"/>
    </location>
</feature>
<reference evidence="3" key="1">
    <citation type="submission" date="2016-09" db="EMBL/GenBank/DDBJ databases">
        <authorList>
            <person name="Hebert L."/>
            <person name="Moumen B."/>
        </authorList>
    </citation>
    <scope>NUCLEOTIDE SEQUENCE [LARGE SCALE GENOMIC DNA]</scope>
    <source>
        <strain evidence="3">OVI</strain>
    </source>
</reference>
<feature type="compositionally biased region" description="Polar residues" evidence="1">
    <location>
        <begin position="111"/>
        <end position="121"/>
    </location>
</feature>
<evidence type="ECO:0000313" key="3">
    <source>
        <dbReference type="EMBL" id="SCU66023.1"/>
    </source>
</evidence>
<dbReference type="VEuPathDB" id="TriTrypDB:TEOVI_000822000"/>
<dbReference type="GeneID" id="92382154"/>
<keyword evidence="2" id="KW-0732">Signal</keyword>
<feature type="compositionally biased region" description="Basic and acidic residues" evidence="1">
    <location>
        <begin position="151"/>
        <end position="174"/>
    </location>
</feature>
<dbReference type="AlphaFoldDB" id="A0A1G4I2N5"/>
<feature type="compositionally biased region" description="Low complexity" evidence="1">
    <location>
        <begin position="128"/>
        <end position="143"/>
    </location>
</feature>
<sequence length="300" mass="32599">MHKPGTTLFLTLILIVTRGESEISVGVSSSDQRCDYWDSPRSGGRCLSWVKGLPKAKNGNQRHSSTPHTPSNQPLKRDAVGNPRQQTQEQKAPIQVDEGGTRHQPSRSEETSPTVSVQPNGVSDRANQNEVVQTSESSQVSESAEFPEGGDSEHKVGPTRRELGSTGDHGREGGKGNGAILREKTPKPDSESVAQPQSLGVASGEWQRSTWGAETVREEKTENEEWRTSGERVPRHGNEFAARTQGGNAASGPERRNTLEIVAIDMDEQVSGEDSAQRERSLAHKRHTLILSAALILMSS</sequence>
<feature type="signal peptide" evidence="2">
    <location>
        <begin position="1"/>
        <end position="21"/>
    </location>
</feature>
<dbReference type="EMBL" id="CZPT02000491">
    <property type="protein sequence ID" value="SCU66023.1"/>
    <property type="molecule type" value="Genomic_DNA"/>
</dbReference>
<dbReference type="Proteomes" id="UP000195570">
    <property type="component" value="Unassembled WGS sequence"/>
</dbReference>
<dbReference type="RefSeq" id="XP_067077516.1">
    <property type="nucleotide sequence ID" value="XM_067221415.1"/>
</dbReference>
<feature type="compositionally biased region" description="Polar residues" evidence="1">
    <location>
        <begin position="58"/>
        <end position="74"/>
    </location>
</feature>
<keyword evidence="4" id="KW-1185">Reference proteome</keyword>
<evidence type="ECO:0008006" key="5">
    <source>
        <dbReference type="Google" id="ProtNLM"/>
    </source>
</evidence>
<evidence type="ECO:0000313" key="4">
    <source>
        <dbReference type="Proteomes" id="UP000195570"/>
    </source>
</evidence>
<proteinExistence type="predicted"/>
<organism evidence="3 4">
    <name type="scientific">Trypanosoma equiperdum</name>
    <dbReference type="NCBI Taxonomy" id="5694"/>
    <lineage>
        <taxon>Eukaryota</taxon>
        <taxon>Discoba</taxon>
        <taxon>Euglenozoa</taxon>
        <taxon>Kinetoplastea</taxon>
        <taxon>Metakinetoplastina</taxon>
        <taxon>Trypanosomatida</taxon>
        <taxon>Trypanosomatidae</taxon>
        <taxon>Trypanosoma</taxon>
    </lineage>
</organism>
<feature type="region of interest" description="Disordered" evidence="1">
    <location>
        <begin position="52"/>
        <end position="255"/>
    </location>
</feature>
<name>A0A1G4I2N5_TRYEQ</name>
<protein>
    <recommendedName>
        <fullName evidence="5">Expression site-associated gene 9 (ESAG9) protein</fullName>
    </recommendedName>
</protein>
<feature type="chain" id="PRO_5009235142" description="Expression site-associated gene 9 (ESAG9) protein" evidence="2">
    <location>
        <begin position="22"/>
        <end position="300"/>
    </location>
</feature>